<name>A0ABU4JRD5_9CLOT</name>
<proteinExistence type="predicted"/>
<dbReference type="PANTHER" id="PTHR40448">
    <property type="entry name" value="TWO-COMPONENT SENSOR HISTIDINE KINASE"/>
    <property type="match status" value="1"/>
</dbReference>
<dbReference type="EMBL" id="JARUJP010000005">
    <property type="protein sequence ID" value="MDW8800705.1"/>
    <property type="molecule type" value="Genomic_DNA"/>
</dbReference>
<feature type="transmembrane region" description="Helical" evidence="3">
    <location>
        <begin position="56"/>
        <end position="73"/>
    </location>
</feature>
<feature type="domain" description="Histidine kinase" evidence="4">
    <location>
        <begin position="230"/>
        <end position="418"/>
    </location>
</feature>
<gene>
    <name evidence="5" type="ORF">P8V03_06005</name>
</gene>
<keyword evidence="3" id="KW-0812">Transmembrane</keyword>
<dbReference type="InterPro" id="IPR003594">
    <property type="entry name" value="HATPase_dom"/>
</dbReference>
<feature type="transmembrane region" description="Helical" evidence="3">
    <location>
        <begin position="80"/>
        <end position="102"/>
    </location>
</feature>
<evidence type="ECO:0000259" key="4">
    <source>
        <dbReference type="PROSITE" id="PS50109"/>
    </source>
</evidence>
<evidence type="ECO:0000256" key="1">
    <source>
        <dbReference type="ARBA" id="ARBA00022777"/>
    </source>
</evidence>
<dbReference type="SUPFAM" id="SSF55874">
    <property type="entry name" value="ATPase domain of HSP90 chaperone/DNA topoisomerase II/histidine kinase"/>
    <property type="match status" value="1"/>
</dbReference>
<dbReference type="PROSITE" id="PS50109">
    <property type="entry name" value="HIS_KIN"/>
    <property type="match status" value="1"/>
</dbReference>
<feature type="transmembrane region" description="Helical" evidence="3">
    <location>
        <begin position="31"/>
        <end position="50"/>
    </location>
</feature>
<organism evidence="5 6">
    <name type="scientific">Clostridium tanneri</name>
    <dbReference type="NCBI Taxonomy" id="3037988"/>
    <lineage>
        <taxon>Bacteria</taxon>
        <taxon>Bacillati</taxon>
        <taxon>Bacillota</taxon>
        <taxon>Clostridia</taxon>
        <taxon>Eubacteriales</taxon>
        <taxon>Clostridiaceae</taxon>
        <taxon>Clostridium</taxon>
    </lineage>
</organism>
<dbReference type="RefSeq" id="WP_318797251.1">
    <property type="nucleotide sequence ID" value="NZ_JARUJP010000005.1"/>
</dbReference>
<sequence length="418" mass="48745">MEIVKDFIVTFIESNAFMLFWCKFSLKTEDILFKNIPIAFISSLVMAVTYSIHKNFSMILTYIIMVSLISFFYKERFARTFLGFSIVLILIMILQLILMYFLGFLISDKYVDSFTYNASIQLVILLSSVAIYYFVPNKKMLDIIELNSKIAVYMIINFIGYILVFKVVWEYNKNLILNNIILFIGMIIMIFILNLFLCYNIVKINEEKKLIEVHNKYNPIIENIIEEARRKQHDFKNHINTINGIVQVAKEEELKASLTTYIKSLNYFTKNIEDIIYIDNLIIRAVIYSKLCEAEKKNISFSYSVSNDALDWKVKEYELSDMITNLLNNAFEATENSIEKSVTINIFEEGDKNIIEVKNSVSSINSEDFKDMFNRGFSTKKGKNRGYGLYNIKKIVESNGGIIQLSFDNCYICFRISL</sequence>
<evidence type="ECO:0000256" key="3">
    <source>
        <dbReference type="SAM" id="Phobius"/>
    </source>
</evidence>
<accession>A0ABU4JRD5</accession>
<dbReference type="InterPro" id="IPR036890">
    <property type="entry name" value="HATPase_C_sf"/>
</dbReference>
<dbReference type="PANTHER" id="PTHR40448:SF1">
    <property type="entry name" value="TWO-COMPONENT SENSOR HISTIDINE KINASE"/>
    <property type="match status" value="1"/>
</dbReference>
<feature type="transmembrane region" description="Helical" evidence="3">
    <location>
        <begin position="114"/>
        <end position="135"/>
    </location>
</feature>
<keyword evidence="3" id="KW-0472">Membrane</keyword>
<dbReference type="InterPro" id="IPR005467">
    <property type="entry name" value="His_kinase_dom"/>
</dbReference>
<dbReference type="SMART" id="SM00387">
    <property type="entry name" value="HATPase_c"/>
    <property type="match status" value="1"/>
</dbReference>
<feature type="transmembrane region" description="Helical" evidence="3">
    <location>
        <begin position="150"/>
        <end position="169"/>
    </location>
</feature>
<keyword evidence="3" id="KW-1133">Transmembrane helix</keyword>
<dbReference type="Pfam" id="PF02518">
    <property type="entry name" value="HATPase_c"/>
    <property type="match status" value="1"/>
</dbReference>
<feature type="transmembrane region" description="Helical" evidence="3">
    <location>
        <begin position="175"/>
        <end position="202"/>
    </location>
</feature>
<dbReference type="Proteomes" id="UP001281656">
    <property type="component" value="Unassembled WGS sequence"/>
</dbReference>
<comment type="caution">
    <text evidence="5">The sequence shown here is derived from an EMBL/GenBank/DDBJ whole genome shotgun (WGS) entry which is preliminary data.</text>
</comment>
<keyword evidence="1" id="KW-0808">Transferase</keyword>
<protein>
    <submittedName>
        <fullName evidence="5">GHKL domain-containing protein</fullName>
    </submittedName>
</protein>
<dbReference type="Gene3D" id="3.30.565.10">
    <property type="entry name" value="Histidine kinase-like ATPase, C-terminal domain"/>
    <property type="match status" value="1"/>
</dbReference>
<evidence type="ECO:0000256" key="2">
    <source>
        <dbReference type="ARBA" id="ARBA00023012"/>
    </source>
</evidence>
<keyword evidence="6" id="KW-1185">Reference proteome</keyword>
<reference evidence="5 6" key="1">
    <citation type="submission" date="2023-04" db="EMBL/GenBank/DDBJ databases">
        <title>Clostridium tannerae sp. nov., isolated from the fecal material of an alpaca.</title>
        <authorList>
            <person name="Miller S."/>
            <person name="Hendry M."/>
            <person name="King J."/>
            <person name="Sankaranarayanan K."/>
            <person name="Lawson P.A."/>
        </authorList>
    </citation>
    <scope>NUCLEOTIDE SEQUENCE [LARGE SCALE GENOMIC DNA]</scope>
    <source>
        <strain evidence="5 6">A1-XYC3</strain>
    </source>
</reference>
<keyword evidence="1" id="KW-0418">Kinase</keyword>
<evidence type="ECO:0000313" key="5">
    <source>
        <dbReference type="EMBL" id="MDW8800705.1"/>
    </source>
</evidence>
<evidence type="ECO:0000313" key="6">
    <source>
        <dbReference type="Proteomes" id="UP001281656"/>
    </source>
</evidence>
<keyword evidence="2" id="KW-0902">Two-component regulatory system</keyword>